<dbReference type="InterPro" id="IPR013988">
    <property type="entry name" value="YjdM_C"/>
</dbReference>
<dbReference type="Proteomes" id="UP001062165">
    <property type="component" value="Chromosome"/>
</dbReference>
<evidence type="ECO:0000313" key="3">
    <source>
        <dbReference type="Proteomes" id="UP001062165"/>
    </source>
</evidence>
<evidence type="ECO:0000259" key="1">
    <source>
        <dbReference type="SMART" id="SM00782"/>
    </source>
</evidence>
<dbReference type="PANTHER" id="PTHR30305:SF3">
    <property type="entry name" value="PROTEIN YJDM"/>
    <property type="match status" value="1"/>
</dbReference>
<organism evidence="2 3">
    <name type="scientific">Reichenbachiella carrageenanivorans</name>
    <dbReference type="NCBI Taxonomy" id="2979869"/>
    <lineage>
        <taxon>Bacteria</taxon>
        <taxon>Pseudomonadati</taxon>
        <taxon>Bacteroidota</taxon>
        <taxon>Cytophagia</taxon>
        <taxon>Cytophagales</taxon>
        <taxon>Reichenbachiellaceae</taxon>
        <taxon>Reichenbachiella</taxon>
    </lineage>
</organism>
<keyword evidence="3" id="KW-1185">Reference proteome</keyword>
<feature type="domain" description="PhnA protein N-terminal proteobacterial" evidence="1">
    <location>
        <begin position="6"/>
        <end position="52"/>
    </location>
</feature>
<dbReference type="Gene3D" id="2.30.30.40">
    <property type="entry name" value="SH3 Domains"/>
    <property type="match status" value="1"/>
</dbReference>
<dbReference type="SUPFAM" id="SSF82057">
    <property type="entry name" value="Prokaryotic SH3-related domain"/>
    <property type="match status" value="1"/>
</dbReference>
<protein>
    <submittedName>
        <fullName evidence="2">PhnA domain-containing protein</fullName>
    </submittedName>
</protein>
<accession>A0ABY6D0H2</accession>
<proteinExistence type="predicted"/>
<name>A0ABY6D0H2_9BACT</name>
<gene>
    <name evidence="2" type="ORF">N7E81_00935</name>
</gene>
<dbReference type="RefSeq" id="WP_263051406.1">
    <property type="nucleotide sequence ID" value="NZ_CP106735.1"/>
</dbReference>
<sequence>MNIEKALQQRSESTCELCASADELSVLVVEPKSGDTTEECAYVCNTCQSQIDQSTETDPNHWRCLNDSMWNTHPAVQVLAWRMLSRLKSEGWPQDLLDMLYLEEDTLAWAKATGEGEEESDKIVHKDSNGAILAAGDSVVLIKDLNVKGANFTAKRGTAVRNITLTHDNAEHIEGKVNGQHIVILTKFVKK</sequence>
<dbReference type="Pfam" id="PF03831">
    <property type="entry name" value="YjdM"/>
    <property type="match status" value="1"/>
</dbReference>
<dbReference type="SMART" id="SM00782">
    <property type="entry name" value="PhnA_Zn_Ribbon"/>
    <property type="match status" value="1"/>
</dbReference>
<dbReference type="PANTHER" id="PTHR30305">
    <property type="entry name" value="PROTEIN YJDM-RELATED"/>
    <property type="match status" value="1"/>
</dbReference>
<evidence type="ECO:0000313" key="2">
    <source>
        <dbReference type="EMBL" id="UXX79675.1"/>
    </source>
</evidence>
<dbReference type="InterPro" id="IPR013991">
    <property type="entry name" value="PhnaA_N_proteobac"/>
</dbReference>
<dbReference type="EMBL" id="CP106735">
    <property type="protein sequence ID" value="UXX79675.1"/>
    <property type="molecule type" value="Genomic_DNA"/>
</dbReference>
<reference evidence="2" key="1">
    <citation type="submission" date="2022-10" db="EMBL/GenBank/DDBJ databases">
        <title>Comparative genomics and taxonomic characterization of three novel marine species of genus Reichenbachiella exhibiting antioxidant and polysaccharide degradation activities.</title>
        <authorList>
            <person name="Muhammad N."/>
            <person name="Lee Y.-J."/>
            <person name="Ko J."/>
            <person name="Kim S.-G."/>
        </authorList>
    </citation>
    <scope>NUCLEOTIDE SEQUENCE</scope>
    <source>
        <strain evidence="2">Wsw4-B4</strain>
    </source>
</reference>